<dbReference type="SUPFAM" id="SSF53474">
    <property type="entry name" value="alpha/beta-Hydrolases"/>
    <property type="match status" value="1"/>
</dbReference>
<dbReference type="InterPro" id="IPR029058">
    <property type="entry name" value="AB_hydrolase_fold"/>
</dbReference>
<name>A0A9X2BLD2_9FLAO</name>
<dbReference type="AlphaFoldDB" id="A0A9X2BLD2"/>
<reference evidence="1" key="1">
    <citation type="submission" date="2022-04" db="EMBL/GenBank/DDBJ databases">
        <title>Flavobacterium pygoscelis sp. nov. isolated from Chinstrap chick (Pygoscelis antarcticus).</title>
        <authorList>
            <person name="Irgang R."/>
            <person name="Poblete-Morales M."/>
            <person name="Avendano-Herrera R."/>
        </authorList>
    </citation>
    <scope>NUCLEOTIDE SEQUENCE</scope>
    <source>
        <strain evidence="1">I-SCBP12n</strain>
    </source>
</reference>
<gene>
    <name evidence="1" type="ORF">MW871_11380</name>
</gene>
<accession>A0A9X2BLD2</accession>
<protein>
    <submittedName>
        <fullName evidence="1">Alpha/beta hydrolase</fullName>
    </submittedName>
</protein>
<dbReference type="Gene3D" id="3.40.50.1820">
    <property type="entry name" value="alpha/beta hydrolase"/>
    <property type="match status" value="1"/>
</dbReference>
<dbReference type="Pfam" id="PF05728">
    <property type="entry name" value="UPF0227"/>
    <property type="match status" value="1"/>
</dbReference>
<proteinExistence type="predicted"/>
<organism evidence="1 2">
    <name type="scientific">Flavobacterium pygoscelis</name>
    <dbReference type="NCBI Taxonomy" id="2893176"/>
    <lineage>
        <taxon>Bacteria</taxon>
        <taxon>Pseudomonadati</taxon>
        <taxon>Bacteroidota</taxon>
        <taxon>Flavobacteriia</taxon>
        <taxon>Flavobacteriales</taxon>
        <taxon>Flavobacteriaceae</taxon>
        <taxon>Flavobacterium</taxon>
    </lineage>
</organism>
<evidence type="ECO:0000313" key="1">
    <source>
        <dbReference type="EMBL" id="MCK8142494.1"/>
    </source>
</evidence>
<keyword evidence="2" id="KW-1185">Reference proteome</keyword>
<dbReference type="EMBL" id="JALNUB010000006">
    <property type="protein sequence ID" value="MCK8142494.1"/>
    <property type="molecule type" value="Genomic_DNA"/>
</dbReference>
<dbReference type="GO" id="GO:0016787">
    <property type="term" value="F:hydrolase activity"/>
    <property type="evidence" value="ECO:0007669"/>
    <property type="project" value="UniProtKB-KW"/>
</dbReference>
<dbReference type="RefSeq" id="WP_248428604.1">
    <property type="nucleotide sequence ID" value="NZ_JALNUB010000006.1"/>
</dbReference>
<dbReference type="InterPro" id="IPR008886">
    <property type="entry name" value="UPF0227/Esterase_YqiA"/>
</dbReference>
<comment type="caution">
    <text evidence="1">The sequence shown here is derived from an EMBL/GenBank/DDBJ whole genome shotgun (WGS) entry which is preliminary data.</text>
</comment>
<keyword evidence="1" id="KW-0378">Hydrolase</keyword>
<sequence>MTLLYLHGLESKLSPEKRDVLERFATVIAPDMDYNSDPNIFKLLLKNNNEHSFDLIMGSSMGGFMAYYIANTIKCPALLFNPALPHRPIAQNIPEIDSKNTPAFLQFVLGGQDEVIKANSTLKWLAENRLPTVDIKISIHNELGHQIPVSIFEKEVIEFFKQIELLKLN</sequence>
<evidence type="ECO:0000313" key="2">
    <source>
        <dbReference type="Proteomes" id="UP001139260"/>
    </source>
</evidence>
<dbReference type="Proteomes" id="UP001139260">
    <property type="component" value="Unassembled WGS sequence"/>
</dbReference>